<organism evidence="1 2">
    <name type="scientific">Raoultella planticola</name>
    <name type="common">Klebsiella planticola</name>
    <dbReference type="NCBI Taxonomy" id="575"/>
    <lineage>
        <taxon>Bacteria</taxon>
        <taxon>Pseudomonadati</taxon>
        <taxon>Pseudomonadota</taxon>
        <taxon>Gammaproteobacteria</taxon>
        <taxon>Enterobacterales</taxon>
        <taxon>Enterobacteriaceae</taxon>
        <taxon>Klebsiella/Raoultella group</taxon>
        <taxon>Raoultella</taxon>
    </lineage>
</organism>
<accession>A0A485D3M2</accession>
<protein>
    <submittedName>
        <fullName evidence="1">Uncharacterized protein</fullName>
    </submittedName>
</protein>
<proteinExistence type="predicted"/>
<evidence type="ECO:0000313" key="1">
    <source>
        <dbReference type="EMBL" id="VFS91443.1"/>
    </source>
</evidence>
<reference evidence="1 2" key="1">
    <citation type="submission" date="2019-03" db="EMBL/GenBank/DDBJ databases">
        <authorList>
            <consortium name="Pathogen Informatics"/>
        </authorList>
    </citation>
    <scope>NUCLEOTIDE SEQUENCE [LARGE SCALE GENOMIC DNA]</scope>
    <source>
        <strain evidence="1 2">NCTC12998</strain>
    </source>
</reference>
<name>A0A485D3M2_RAOPL</name>
<dbReference type="EMBL" id="CAADJE010000040">
    <property type="protein sequence ID" value="VFS91443.1"/>
    <property type="molecule type" value="Genomic_DNA"/>
</dbReference>
<sequence>MRVFIAAKKSPGKILSEGLSGMLNRVKKHIWIDMVIKRGPEWQKY</sequence>
<gene>
    <name evidence="1" type="ORF">NCTC12998_07134</name>
</gene>
<dbReference type="AlphaFoldDB" id="A0A485D3M2"/>
<evidence type="ECO:0000313" key="2">
    <source>
        <dbReference type="Proteomes" id="UP000345637"/>
    </source>
</evidence>
<dbReference type="Proteomes" id="UP000345637">
    <property type="component" value="Unassembled WGS sequence"/>
</dbReference>